<comment type="similarity">
    <text evidence="1">Belongs to the LDH2/MDH2 oxidoreductase family.</text>
</comment>
<gene>
    <name evidence="3" type="ORF">C7450_11841</name>
</gene>
<dbReference type="PANTHER" id="PTHR11091:SF0">
    <property type="entry name" value="MALATE DEHYDROGENASE"/>
    <property type="match status" value="1"/>
</dbReference>
<organism evidence="3 4">
    <name type="scientific">Chelatococcus asaccharovorans</name>
    <dbReference type="NCBI Taxonomy" id="28210"/>
    <lineage>
        <taxon>Bacteria</taxon>
        <taxon>Pseudomonadati</taxon>
        <taxon>Pseudomonadota</taxon>
        <taxon>Alphaproteobacteria</taxon>
        <taxon>Hyphomicrobiales</taxon>
        <taxon>Chelatococcaceae</taxon>
        <taxon>Chelatococcus</taxon>
    </lineage>
</organism>
<reference evidence="3 4" key="1">
    <citation type="submission" date="2018-05" db="EMBL/GenBank/DDBJ databases">
        <title>Genomic Encyclopedia of Type Strains, Phase IV (KMG-IV): sequencing the most valuable type-strain genomes for metagenomic binning, comparative biology and taxonomic classification.</title>
        <authorList>
            <person name="Goeker M."/>
        </authorList>
    </citation>
    <scope>NUCLEOTIDE SEQUENCE [LARGE SCALE GENOMIC DNA]</scope>
    <source>
        <strain evidence="3 4">DSM 6462</strain>
    </source>
</reference>
<dbReference type="InterPro" id="IPR003767">
    <property type="entry name" value="Malate/L-lactate_DH-like"/>
</dbReference>
<evidence type="ECO:0000256" key="2">
    <source>
        <dbReference type="ARBA" id="ARBA00023002"/>
    </source>
</evidence>
<accession>A0A2V3TTX3</accession>
<keyword evidence="2" id="KW-0560">Oxidoreductase</keyword>
<dbReference type="AlphaFoldDB" id="A0A2V3TTX3"/>
<dbReference type="OrthoDB" id="9811519at2"/>
<proteinExistence type="inferred from homology"/>
<dbReference type="Proteomes" id="UP000248021">
    <property type="component" value="Unassembled WGS sequence"/>
</dbReference>
<dbReference type="Gene3D" id="3.30.1370.60">
    <property type="entry name" value="Hypothetical oxidoreductase yiak, domain 2"/>
    <property type="match status" value="1"/>
</dbReference>
<name>A0A2V3TTX3_9HYPH</name>
<dbReference type="InterPro" id="IPR043143">
    <property type="entry name" value="Mal/L-sulf/L-lact_DH-like_NADP"/>
</dbReference>
<evidence type="ECO:0000256" key="1">
    <source>
        <dbReference type="ARBA" id="ARBA00006056"/>
    </source>
</evidence>
<dbReference type="EMBL" id="QJJK01000018">
    <property type="protein sequence ID" value="PXW51886.1"/>
    <property type="molecule type" value="Genomic_DNA"/>
</dbReference>
<comment type="caution">
    <text evidence="3">The sequence shown here is derived from an EMBL/GenBank/DDBJ whole genome shotgun (WGS) entry which is preliminary data.</text>
</comment>
<dbReference type="PANTHER" id="PTHR11091">
    <property type="entry name" value="OXIDOREDUCTASE-RELATED"/>
    <property type="match status" value="1"/>
</dbReference>
<dbReference type="InterPro" id="IPR036111">
    <property type="entry name" value="Mal/L-sulfo/L-lacto_DH-like_sf"/>
</dbReference>
<dbReference type="RefSeq" id="WP_110378201.1">
    <property type="nucleotide sequence ID" value="NZ_JAHBRY010000001.1"/>
</dbReference>
<dbReference type="GO" id="GO:0016491">
    <property type="term" value="F:oxidoreductase activity"/>
    <property type="evidence" value="ECO:0007669"/>
    <property type="project" value="UniProtKB-KW"/>
</dbReference>
<evidence type="ECO:0000313" key="4">
    <source>
        <dbReference type="Proteomes" id="UP000248021"/>
    </source>
</evidence>
<dbReference type="SUPFAM" id="SSF89733">
    <property type="entry name" value="L-sulfolactate dehydrogenase-like"/>
    <property type="match status" value="1"/>
</dbReference>
<dbReference type="Gene3D" id="1.10.1530.10">
    <property type="match status" value="1"/>
</dbReference>
<evidence type="ECO:0000313" key="3">
    <source>
        <dbReference type="EMBL" id="PXW51886.1"/>
    </source>
</evidence>
<protein>
    <submittedName>
        <fullName evidence="3">Ureidoglycolate dehydrogenase (NAD+)</fullName>
    </submittedName>
</protein>
<keyword evidence="4" id="KW-1185">Reference proteome</keyword>
<dbReference type="InterPro" id="IPR043144">
    <property type="entry name" value="Mal/L-sulf/L-lact_DH-like_ah"/>
</dbReference>
<sequence length="354" mass="36175">MTLAETRSACIDLETLKAFSVSLLAEGGFPSPRAKEVADLLVWANARGMDSHGVLRIPRYIEMVEEGVIVPDAQPEIIHRAGAIAIQESGRAPGATAMCAAMDEAVAIAGTHGIGWCSARNITHAGAIGYYAMRAALAGHVGIVMTASGPLMAYHGAAVASVSTNPLAIAAPVGFGDPIILDMSTSNVALGKIMAARDAGTPVPEGWGIDKDGQATTNAAAVATLLPLGGPKGSGLSLMIEVLASLLCANAIIAPALRGGEAGRMNGIALALNIAAFGSRAGFEEDLRQLASTIRALPSASGVDAILMPGERGFRTEADRALRGIPLARGTCKRLASLADRFGIARPAALRADL</sequence>
<dbReference type="Pfam" id="PF02615">
    <property type="entry name" value="Ldh_2"/>
    <property type="match status" value="1"/>
</dbReference>